<keyword evidence="2" id="KW-1185">Reference proteome</keyword>
<name>A0A811UP37_CERCA</name>
<proteinExistence type="predicted"/>
<feature type="non-terminal residue" evidence="1">
    <location>
        <position position="1"/>
    </location>
</feature>
<sequence length="93" mass="10612">YNNLSMWSCSNIVMYRVFPLTPFFSRTLGVLPKTSEGFIERSGQKKTSKTSGSLKMKKENLLVAVKHLRCINSSFQQIYIDISHTDTPAPYPH</sequence>
<organism evidence="1 2">
    <name type="scientific">Ceratitis capitata</name>
    <name type="common">Mediterranean fruit fly</name>
    <name type="synonym">Tephritis capitata</name>
    <dbReference type="NCBI Taxonomy" id="7213"/>
    <lineage>
        <taxon>Eukaryota</taxon>
        <taxon>Metazoa</taxon>
        <taxon>Ecdysozoa</taxon>
        <taxon>Arthropoda</taxon>
        <taxon>Hexapoda</taxon>
        <taxon>Insecta</taxon>
        <taxon>Pterygota</taxon>
        <taxon>Neoptera</taxon>
        <taxon>Endopterygota</taxon>
        <taxon>Diptera</taxon>
        <taxon>Brachycera</taxon>
        <taxon>Muscomorpha</taxon>
        <taxon>Tephritoidea</taxon>
        <taxon>Tephritidae</taxon>
        <taxon>Ceratitis</taxon>
        <taxon>Ceratitis</taxon>
    </lineage>
</organism>
<protein>
    <submittedName>
        <fullName evidence="1">(Mediterranean fruit fly) hypothetical protein</fullName>
    </submittedName>
</protein>
<evidence type="ECO:0000313" key="2">
    <source>
        <dbReference type="Proteomes" id="UP000606786"/>
    </source>
</evidence>
<gene>
    <name evidence="1" type="ORF">CCAP1982_LOCUS8992</name>
</gene>
<dbReference type="Proteomes" id="UP000606786">
    <property type="component" value="Unassembled WGS sequence"/>
</dbReference>
<feature type="non-terminal residue" evidence="1">
    <location>
        <position position="93"/>
    </location>
</feature>
<dbReference type="EMBL" id="CAJHJT010000012">
    <property type="protein sequence ID" value="CAD7000514.1"/>
    <property type="molecule type" value="Genomic_DNA"/>
</dbReference>
<evidence type="ECO:0000313" key="1">
    <source>
        <dbReference type="EMBL" id="CAD7000514.1"/>
    </source>
</evidence>
<dbReference type="AlphaFoldDB" id="A0A811UP37"/>
<accession>A0A811UP37</accession>
<reference evidence="1" key="1">
    <citation type="submission" date="2020-11" db="EMBL/GenBank/DDBJ databases">
        <authorList>
            <person name="Whitehead M."/>
        </authorList>
    </citation>
    <scope>NUCLEOTIDE SEQUENCE</scope>
    <source>
        <strain evidence="1">EGII</strain>
    </source>
</reference>
<comment type="caution">
    <text evidence="1">The sequence shown here is derived from an EMBL/GenBank/DDBJ whole genome shotgun (WGS) entry which is preliminary data.</text>
</comment>